<organism evidence="1 2">
    <name type="scientific">Cryptococcus floricola</name>
    <dbReference type="NCBI Taxonomy" id="2591691"/>
    <lineage>
        <taxon>Eukaryota</taxon>
        <taxon>Fungi</taxon>
        <taxon>Dikarya</taxon>
        <taxon>Basidiomycota</taxon>
        <taxon>Agaricomycotina</taxon>
        <taxon>Tremellomycetes</taxon>
        <taxon>Tremellales</taxon>
        <taxon>Cryptococcaceae</taxon>
        <taxon>Cryptococcus</taxon>
    </lineage>
</organism>
<accession>A0A5D3B875</accession>
<evidence type="ECO:0000313" key="1">
    <source>
        <dbReference type="EMBL" id="TYJ58811.1"/>
    </source>
</evidence>
<reference evidence="1 2" key="1">
    <citation type="submission" date="2017-05" db="EMBL/GenBank/DDBJ databases">
        <title>The Genome Sequence of Tsuchiyaea wingfieldii DSM 27421.</title>
        <authorList>
            <person name="Cuomo C."/>
            <person name="Passer A."/>
            <person name="Billmyre B."/>
            <person name="Heitman J."/>
        </authorList>
    </citation>
    <scope>NUCLEOTIDE SEQUENCE [LARGE SCALE GENOMIC DNA]</scope>
    <source>
        <strain evidence="1 2">DSM 27421</strain>
    </source>
</reference>
<gene>
    <name evidence="1" type="ORF">B9479_000243</name>
</gene>
<dbReference type="EMBL" id="NIDF01000002">
    <property type="protein sequence ID" value="TYJ58811.1"/>
    <property type="molecule type" value="Genomic_DNA"/>
</dbReference>
<keyword evidence="2" id="KW-1185">Reference proteome</keyword>
<dbReference type="AlphaFoldDB" id="A0A5D3B875"/>
<proteinExistence type="predicted"/>
<sequence>MPRPPLPPIDPSTPRELICPCRKRVRPQPGVPCEVCAKRYKRQATKRREARQEAKMFRKPSGLNEYPVNLQTAAMSLPSAHHMPDQEPIQSLRVDLAQAAENGEVGLIDIDVPGVTAIAWAVLPILAEIERRHLTVEEAFMYATSGTNTSDLELYVIMLDAEHGVPGYFTFLDAKVAIEDNAVGLIGSVSSLTSLTSAQQRMTALTSLLKSSTRIRILRKSGQSRNLYLAPDPFSVGGMYKMQSQPASLKSHWKPATMTPWRLVNIYLA</sequence>
<evidence type="ECO:0000313" key="2">
    <source>
        <dbReference type="Proteomes" id="UP000322245"/>
    </source>
</evidence>
<comment type="caution">
    <text evidence="1">The sequence shown here is derived from an EMBL/GenBank/DDBJ whole genome shotgun (WGS) entry which is preliminary data.</text>
</comment>
<dbReference type="Proteomes" id="UP000322245">
    <property type="component" value="Unassembled WGS sequence"/>
</dbReference>
<name>A0A5D3B875_9TREE</name>
<protein>
    <submittedName>
        <fullName evidence="1">Uncharacterized protein</fullName>
    </submittedName>
</protein>